<evidence type="ECO:0000256" key="7">
    <source>
        <dbReference type="ARBA" id="ARBA00022737"/>
    </source>
</evidence>
<dbReference type="Gene3D" id="3.100.10.10">
    <property type="match status" value="1"/>
</dbReference>
<keyword evidence="6 14" id="KW-0812">Transmembrane</keyword>
<reference evidence="18 19" key="1">
    <citation type="submission" date="2015-02" db="EMBL/GenBank/DDBJ databases">
        <title>Draft Genome Sequences of Two Closely-Related Aflatoxigenic Aspergillus Species Obtained from the Cote d'Ivoire.</title>
        <authorList>
            <person name="Moore G.G."/>
            <person name="Beltz S.B."/>
            <person name="Mack B.M."/>
        </authorList>
    </citation>
    <scope>NUCLEOTIDE SEQUENCE [LARGE SCALE GENOMIC DNA]</scope>
    <source>
        <strain evidence="18 19">SRRC1468</strain>
    </source>
</reference>
<dbReference type="InterPro" id="IPR023395">
    <property type="entry name" value="MCP_dom_sf"/>
</dbReference>
<evidence type="ECO:0000256" key="13">
    <source>
        <dbReference type="ARBA" id="ARBA00023274"/>
    </source>
</evidence>
<dbReference type="FunFam" id="3.100.10.10:FF:000001">
    <property type="entry name" value="60S ribosomal protein L18"/>
    <property type="match status" value="1"/>
</dbReference>
<dbReference type="GO" id="GO:0006412">
    <property type="term" value="P:translation"/>
    <property type="evidence" value="ECO:0007669"/>
    <property type="project" value="InterPro"/>
</dbReference>
<evidence type="ECO:0000313" key="18">
    <source>
        <dbReference type="EMBL" id="KKK13856.1"/>
    </source>
</evidence>
<feature type="compositionally biased region" description="Basic and acidic residues" evidence="16">
    <location>
        <begin position="1"/>
        <end position="14"/>
    </location>
</feature>
<dbReference type="GO" id="GO:1990904">
    <property type="term" value="C:ribonucleoprotein complex"/>
    <property type="evidence" value="ECO:0007669"/>
    <property type="project" value="UniProtKB-KW"/>
</dbReference>
<keyword evidence="5 15" id="KW-0813">Transport</keyword>
<dbReference type="GO" id="GO:0005840">
    <property type="term" value="C:ribosome"/>
    <property type="evidence" value="ECO:0007669"/>
    <property type="project" value="UniProtKB-KW"/>
</dbReference>
<comment type="similarity">
    <text evidence="3">Belongs to the eukaryotic ribosomal protein eL18 family.</text>
</comment>
<feature type="compositionally biased region" description="Polar residues" evidence="16">
    <location>
        <begin position="22"/>
        <end position="37"/>
    </location>
</feature>
<evidence type="ECO:0000256" key="15">
    <source>
        <dbReference type="RuleBase" id="RU000488"/>
    </source>
</evidence>
<evidence type="ECO:0000256" key="10">
    <source>
        <dbReference type="ARBA" id="ARBA00022989"/>
    </source>
</evidence>
<evidence type="ECO:0000256" key="3">
    <source>
        <dbReference type="ARBA" id="ARBA00006815"/>
    </source>
</evidence>
<protein>
    <recommendedName>
        <fullName evidence="4">Mitochondrial thiamine pyrophosphate carrier 1</fullName>
    </recommendedName>
</protein>
<dbReference type="GO" id="GO:0005743">
    <property type="term" value="C:mitochondrial inner membrane"/>
    <property type="evidence" value="ECO:0007669"/>
    <property type="project" value="UniProtKB-SubCell"/>
</dbReference>
<dbReference type="PROSITE" id="PS50920">
    <property type="entry name" value="SOLCAR"/>
    <property type="match status" value="3"/>
</dbReference>
<dbReference type="GO" id="GO:0003735">
    <property type="term" value="F:structural constituent of ribosome"/>
    <property type="evidence" value="ECO:0007669"/>
    <property type="project" value="InterPro"/>
</dbReference>
<comment type="function">
    <text evidence="1">Mitochondrial transporter that mediates uptake of thiamine pyrophosphate (ThPP) into mitochondria.</text>
</comment>
<dbReference type="Pfam" id="PF17135">
    <property type="entry name" value="Ribosomal_L18"/>
    <property type="match status" value="1"/>
</dbReference>
<evidence type="ECO:0000256" key="12">
    <source>
        <dbReference type="ARBA" id="ARBA00023136"/>
    </source>
</evidence>
<evidence type="ECO:0000256" key="6">
    <source>
        <dbReference type="ARBA" id="ARBA00022692"/>
    </source>
</evidence>
<dbReference type="SUPFAM" id="SSF103506">
    <property type="entry name" value="Mitochondrial carrier"/>
    <property type="match status" value="1"/>
</dbReference>
<evidence type="ECO:0000256" key="1">
    <source>
        <dbReference type="ARBA" id="ARBA00002238"/>
    </source>
</evidence>
<proteinExistence type="inferred from homology"/>
<dbReference type="GO" id="GO:0055085">
    <property type="term" value="P:transmembrane transport"/>
    <property type="evidence" value="ECO:0007669"/>
    <property type="project" value="InterPro"/>
</dbReference>
<dbReference type="Pfam" id="PF00153">
    <property type="entry name" value="Mito_carr"/>
    <property type="match status" value="3"/>
</dbReference>
<feature type="region of interest" description="Disordered" evidence="16">
    <location>
        <begin position="1"/>
        <end position="37"/>
    </location>
</feature>
<feature type="repeat" description="Solcar" evidence="14">
    <location>
        <begin position="53"/>
        <end position="141"/>
    </location>
</feature>
<sequence length="513" mass="56899">MSLDRQEAAQRDGGAEQGALSKLSQFPPSNTVKETFQEKTPTFLDQAKTRLAEPITAAFFAGGVAGAVSRTIVSPLERLKILLQIQSIGREEYKLSIWKALKKIGKEEGWRGFLRGNGTNCIRIIPYSAVQFGSYNFYKRFAETSPNADLSPLRRLLCGGAAGITSVVVTYPLDIVRTRLSIQSASFAALRQEHVGEKLPGMFTTMVLIYKNEGGFVALYRGIVPTVAGVAPYVGLNFMTYESVRKYLTPEGETTPGPLRKLLAGAISGAVAQTFTYPFDVLRRRFQINTMSSMGYQYTSILDAVRVIVAEEGIRGLFKGITPNLLKVAPSIDLDRHHVRSTHRKAPKSENVYLQVLVKLYRFLARRTESNFNKVVLRRLFMSRINRPPVSLSRIASNVTDSHQGKTVVVIGTITDDNRLLTVPKLSIAALRFTATARARIEKAGGETLTLDQLALRAPTGANTLLLRGPKNAREAVKHFGFGPHSHKKPYVRSKGRKFERARGRRRSRGFKV</sequence>
<feature type="repeat" description="Solcar" evidence="14">
    <location>
        <begin position="256"/>
        <end position="345"/>
    </location>
</feature>
<dbReference type="InterPro" id="IPR021131">
    <property type="entry name" value="Ribosomal_uL15/eL18"/>
</dbReference>
<comment type="subcellular location">
    <subcellularLocation>
        <location evidence="2">Mitochondrion inner membrane</location>
        <topology evidence="2">Multi-pass membrane protein</topology>
    </subcellularLocation>
</comment>
<keyword evidence="12 14" id="KW-0472">Membrane</keyword>
<evidence type="ECO:0000256" key="14">
    <source>
        <dbReference type="PROSITE-ProRule" id="PRU00282"/>
    </source>
</evidence>
<evidence type="ECO:0000259" key="17">
    <source>
        <dbReference type="Pfam" id="PF17135"/>
    </source>
</evidence>
<dbReference type="SUPFAM" id="SSF52080">
    <property type="entry name" value="Ribosomal proteins L15p and L18e"/>
    <property type="match status" value="1"/>
</dbReference>
<evidence type="ECO:0000256" key="5">
    <source>
        <dbReference type="ARBA" id="ARBA00022448"/>
    </source>
</evidence>
<dbReference type="PROSITE" id="PS01106">
    <property type="entry name" value="RIBOSOMAL_L18E"/>
    <property type="match status" value="1"/>
</dbReference>
<dbReference type="InterPro" id="IPR018108">
    <property type="entry name" value="MCP_transmembrane"/>
</dbReference>
<comment type="similarity">
    <text evidence="15">Belongs to the mitochondrial carrier (TC 2.A.29) family.</text>
</comment>
<evidence type="ECO:0000256" key="11">
    <source>
        <dbReference type="ARBA" id="ARBA00023128"/>
    </source>
</evidence>
<evidence type="ECO:0000256" key="8">
    <source>
        <dbReference type="ARBA" id="ARBA00022792"/>
    </source>
</evidence>
<dbReference type="Gene3D" id="1.50.40.10">
    <property type="entry name" value="Mitochondrial carrier domain"/>
    <property type="match status" value="1"/>
</dbReference>
<evidence type="ECO:0000256" key="16">
    <source>
        <dbReference type="SAM" id="MobiDB-lite"/>
    </source>
</evidence>
<keyword evidence="8" id="KW-0999">Mitochondrion inner membrane</keyword>
<evidence type="ECO:0000256" key="9">
    <source>
        <dbReference type="ARBA" id="ARBA00022980"/>
    </source>
</evidence>
<feature type="repeat" description="Solcar" evidence="14">
    <location>
        <begin position="150"/>
        <end position="247"/>
    </location>
</feature>
<dbReference type="Proteomes" id="UP000034291">
    <property type="component" value="Unassembled WGS sequence"/>
</dbReference>
<organism evidence="18 19">
    <name type="scientific">Aspergillus rambellii</name>
    <dbReference type="NCBI Taxonomy" id="308745"/>
    <lineage>
        <taxon>Eukaryota</taxon>
        <taxon>Fungi</taxon>
        <taxon>Dikarya</taxon>
        <taxon>Ascomycota</taxon>
        <taxon>Pezizomycotina</taxon>
        <taxon>Eurotiomycetes</taxon>
        <taxon>Eurotiomycetidae</taxon>
        <taxon>Eurotiales</taxon>
        <taxon>Aspergillaceae</taxon>
        <taxon>Aspergillus</taxon>
        <taxon>Aspergillus subgen. Nidulantes</taxon>
    </lineage>
</organism>
<dbReference type="EMBL" id="JZBS01003731">
    <property type="protein sequence ID" value="KKK13856.1"/>
    <property type="molecule type" value="Genomic_DNA"/>
</dbReference>
<gene>
    <name evidence="18" type="ORF">ARAM_001554</name>
</gene>
<feature type="compositionally biased region" description="Basic residues" evidence="16">
    <location>
        <begin position="503"/>
        <end position="513"/>
    </location>
</feature>
<evidence type="ECO:0000313" key="19">
    <source>
        <dbReference type="Proteomes" id="UP000034291"/>
    </source>
</evidence>
<dbReference type="InterPro" id="IPR036227">
    <property type="entry name" value="Ribosomal_uL15/eL18_sf"/>
</dbReference>
<evidence type="ECO:0000256" key="2">
    <source>
        <dbReference type="ARBA" id="ARBA00004448"/>
    </source>
</evidence>
<dbReference type="PRINTS" id="PR00926">
    <property type="entry name" value="MITOCARRIER"/>
</dbReference>
<keyword evidence="13" id="KW-0687">Ribonucleoprotein</keyword>
<name>A0A0F8USN7_9EURO</name>
<feature type="region of interest" description="Disordered" evidence="16">
    <location>
        <begin position="481"/>
        <end position="513"/>
    </location>
</feature>
<feature type="compositionally biased region" description="Basic residues" evidence="16">
    <location>
        <begin position="485"/>
        <end position="496"/>
    </location>
</feature>
<dbReference type="AlphaFoldDB" id="A0A0F8USN7"/>
<keyword evidence="19" id="KW-1185">Reference proteome</keyword>
<dbReference type="OrthoDB" id="270584at2759"/>
<comment type="caution">
    <text evidence="18">The sequence shown here is derived from an EMBL/GenBank/DDBJ whole genome shotgun (WGS) entry which is preliminary data.</text>
</comment>
<feature type="domain" description="Large ribosomal subunit protein uL15/eL18" evidence="17">
    <location>
        <begin position="332"/>
        <end position="513"/>
    </location>
</feature>
<accession>A0A0F8USN7</accession>
<keyword evidence="10" id="KW-1133">Transmembrane helix</keyword>
<keyword evidence="9" id="KW-0689">Ribosomal protein</keyword>
<dbReference type="PANTHER" id="PTHR24089">
    <property type="entry name" value="SOLUTE CARRIER FAMILY 25"/>
    <property type="match status" value="1"/>
</dbReference>
<dbReference type="STRING" id="308745.A0A0F8USN7"/>
<dbReference type="InterPro" id="IPR002067">
    <property type="entry name" value="MCP"/>
</dbReference>
<keyword evidence="7" id="KW-0677">Repeat</keyword>
<keyword evidence="11" id="KW-0496">Mitochondrion</keyword>
<evidence type="ECO:0000256" key="4">
    <source>
        <dbReference type="ARBA" id="ARBA00021935"/>
    </source>
</evidence>
<dbReference type="InterPro" id="IPR021132">
    <property type="entry name" value="Ribosomal_eL18/eL18-A/B/_CS"/>
</dbReference>